<proteinExistence type="predicted"/>
<protein>
    <submittedName>
        <fullName evidence="2">Uncharacterized protein</fullName>
    </submittedName>
</protein>
<feature type="region of interest" description="Disordered" evidence="1">
    <location>
        <begin position="36"/>
        <end position="63"/>
    </location>
</feature>
<reference evidence="3" key="1">
    <citation type="submission" date="2013-06" db="EMBL/GenBank/DDBJ databases">
        <authorList>
            <person name="Zhao Q."/>
        </authorList>
    </citation>
    <scope>NUCLEOTIDE SEQUENCE</scope>
    <source>
        <strain evidence="3">cv. W1943</strain>
    </source>
</reference>
<evidence type="ECO:0000256" key="1">
    <source>
        <dbReference type="SAM" id="MobiDB-lite"/>
    </source>
</evidence>
<dbReference type="AlphaFoldDB" id="A0A0E0Q6R0"/>
<feature type="compositionally biased region" description="Basic residues" evidence="1">
    <location>
        <begin position="36"/>
        <end position="49"/>
    </location>
</feature>
<accession>A0A0E0Q6R0</accession>
<evidence type="ECO:0000313" key="2">
    <source>
        <dbReference type="EnsemblPlants" id="ORUFI07G10540.1"/>
    </source>
</evidence>
<sequence length="63" mass="6961">MSSSSLFRCELSVCMCLYGVPGCSLEFVLALTKLGRRRPERGTSRRRRKQQGDGVGSFRSSGC</sequence>
<reference evidence="2" key="2">
    <citation type="submission" date="2015-06" db="UniProtKB">
        <authorList>
            <consortium name="EnsemblPlants"/>
        </authorList>
    </citation>
    <scope>IDENTIFICATION</scope>
</reference>
<dbReference type="EnsemblPlants" id="ORUFI07G10540.1">
    <property type="protein sequence ID" value="ORUFI07G10540.1"/>
    <property type="gene ID" value="ORUFI07G10540"/>
</dbReference>
<dbReference type="Gramene" id="ORUFI07G10540.1">
    <property type="protein sequence ID" value="ORUFI07G10540.1"/>
    <property type="gene ID" value="ORUFI07G10540"/>
</dbReference>
<keyword evidence="3" id="KW-1185">Reference proteome</keyword>
<dbReference type="Proteomes" id="UP000008022">
    <property type="component" value="Unassembled WGS sequence"/>
</dbReference>
<name>A0A0E0Q6R0_ORYRU</name>
<dbReference type="HOGENOM" id="CLU_2889833_0_0_1"/>
<organism evidence="2 3">
    <name type="scientific">Oryza rufipogon</name>
    <name type="common">Brownbeard rice</name>
    <name type="synonym">Asian wild rice</name>
    <dbReference type="NCBI Taxonomy" id="4529"/>
    <lineage>
        <taxon>Eukaryota</taxon>
        <taxon>Viridiplantae</taxon>
        <taxon>Streptophyta</taxon>
        <taxon>Embryophyta</taxon>
        <taxon>Tracheophyta</taxon>
        <taxon>Spermatophyta</taxon>
        <taxon>Magnoliopsida</taxon>
        <taxon>Liliopsida</taxon>
        <taxon>Poales</taxon>
        <taxon>Poaceae</taxon>
        <taxon>BOP clade</taxon>
        <taxon>Oryzoideae</taxon>
        <taxon>Oryzeae</taxon>
        <taxon>Oryzinae</taxon>
        <taxon>Oryza</taxon>
    </lineage>
</organism>
<evidence type="ECO:0000313" key="3">
    <source>
        <dbReference type="Proteomes" id="UP000008022"/>
    </source>
</evidence>